<comment type="subcellular location">
    <subcellularLocation>
        <location evidence="1">Membrane</location>
        <topology evidence="1">Multi-pass membrane protein</topology>
    </subcellularLocation>
</comment>
<feature type="transmembrane region" description="Helical" evidence="7">
    <location>
        <begin position="63"/>
        <end position="83"/>
    </location>
</feature>
<evidence type="ECO:0000256" key="4">
    <source>
        <dbReference type="ARBA" id="ARBA00022989"/>
    </source>
</evidence>
<keyword evidence="2" id="KW-0813">Transport</keyword>
<reference evidence="9 10" key="1">
    <citation type="journal article" date="2018" name="Front. Microbiol.">
        <title>Genome-Wide Analysis of Corynespora cassiicola Leaf Fall Disease Putative Effectors.</title>
        <authorList>
            <person name="Lopez D."/>
            <person name="Ribeiro S."/>
            <person name="Label P."/>
            <person name="Fumanal B."/>
            <person name="Venisse J.S."/>
            <person name="Kohler A."/>
            <person name="de Oliveira R.R."/>
            <person name="Labutti K."/>
            <person name="Lipzen A."/>
            <person name="Lail K."/>
            <person name="Bauer D."/>
            <person name="Ohm R.A."/>
            <person name="Barry K.W."/>
            <person name="Spatafora J."/>
            <person name="Grigoriev I.V."/>
            <person name="Martin F.M."/>
            <person name="Pujade-Renaud V."/>
        </authorList>
    </citation>
    <scope>NUCLEOTIDE SEQUENCE [LARGE SCALE GENOMIC DNA]</scope>
    <source>
        <strain evidence="9 10">Philippines</strain>
    </source>
</reference>
<feature type="transmembrane region" description="Helical" evidence="7">
    <location>
        <begin position="152"/>
        <end position="178"/>
    </location>
</feature>
<evidence type="ECO:0000256" key="2">
    <source>
        <dbReference type="ARBA" id="ARBA00022448"/>
    </source>
</evidence>
<dbReference type="Proteomes" id="UP000240883">
    <property type="component" value="Unassembled WGS sequence"/>
</dbReference>
<feature type="compositionally biased region" description="Polar residues" evidence="6">
    <location>
        <begin position="472"/>
        <end position="481"/>
    </location>
</feature>
<dbReference type="InterPro" id="IPR036259">
    <property type="entry name" value="MFS_trans_sf"/>
</dbReference>
<sequence length="488" mass="52363">MACMAMYIDTFQATMVNFGLSAIMESLDMTPFDVNWVLIAYNLAFATILPISGAIVDRYGLRFGFLFGTGFLTWASALCAATPNKYGLIVGRVFCGVGAAMSTATGPPIITHLFSDEKKRTKGLSLLIMCGPLGMISGMILGALLVESPAGWRALFWLVLAMNGFLCVAGFFAVPIFAKPPRDPSKKFDKFGLGMFVTGLPLLIYGIDDGGNRGWTSPEILVTIILGALLVLAFPIYERRLDNPLLPKPFIYDRNMMLMLLTFVIFGGGFATWLLLVTQVFLNCLHLSALRSALYLLPAAVASTVSGGLGSFLSSRTSVRVQIGGAYLWTAAFIIPWGLMELGVHRAYIICFALLYLFGNAPAVVRAQASTLGTIPEVQHGQATAMLMVAYQTGSAILLALANATAKSFTNDSASEESLMNGYQASFWLLLGITGGAGLLFVILYRTVRGKEITPEVGVGSAADDERGMWGNDSSPENSVSVEMAGKE</sequence>
<dbReference type="Gene3D" id="1.20.1720.10">
    <property type="entry name" value="Multidrug resistance protein D"/>
    <property type="match status" value="1"/>
</dbReference>
<dbReference type="InterPro" id="IPR011701">
    <property type="entry name" value="MFS"/>
</dbReference>
<feature type="transmembrane region" description="Helical" evidence="7">
    <location>
        <begin position="219"/>
        <end position="237"/>
    </location>
</feature>
<keyword evidence="3 7" id="KW-0812">Transmembrane</keyword>
<feature type="domain" description="Major facilitator superfamily (MFS) profile" evidence="8">
    <location>
        <begin position="1"/>
        <end position="449"/>
    </location>
</feature>
<evidence type="ECO:0000256" key="3">
    <source>
        <dbReference type="ARBA" id="ARBA00022692"/>
    </source>
</evidence>
<dbReference type="STRING" id="1448308.A0A2T2NNM7"/>
<proteinExistence type="predicted"/>
<evidence type="ECO:0000256" key="6">
    <source>
        <dbReference type="SAM" id="MobiDB-lite"/>
    </source>
</evidence>
<feature type="transmembrane region" description="Helical" evidence="7">
    <location>
        <begin position="89"/>
        <end position="114"/>
    </location>
</feature>
<keyword evidence="4 7" id="KW-1133">Transmembrane helix</keyword>
<evidence type="ECO:0000313" key="9">
    <source>
        <dbReference type="EMBL" id="PSN67013.1"/>
    </source>
</evidence>
<evidence type="ECO:0000256" key="7">
    <source>
        <dbReference type="SAM" id="Phobius"/>
    </source>
</evidence>
<keyword evidence="5 7" id="KW-0472">Membrane</keyword>
<feature type="transmembrane region" description="Helical" evidence="7">
    <location>
        <begin position="126"/>
        <end position="146"/>
    </location>
</feature>
<dbReference type="SUPFAM" id="SSF103473">
    <property type="entry name" value="MFS general substrate transporter"/>
    <property type="match status" value="1"/>
</dbReference>
<dbReference type="PANTHER" id="PTHR42718">
    <property type="entry name" value="MAJOR FACILITATOR SUPERFAMILY MULTIDRUG TRANSPORTER MFSC"/>
    <property type="match status" value="1"/>
</dbReference>
<evidence type="ECO:0000313" key="10">
    <source>
        <dbReference type="Proteomes" id="UP000240883"/>
    </source>
</evidence>
<dbReference type="AlphaFoldDB" id="A0A2T2NNM7"/>
<dbReference type="GO" id="GO:0022857">
    <property type="term" value="F:transmembrane transporter activity"/>
    <property type="evidence" value="ECO:0007669"/>
    <property type="project" value="InterPro"/>
</dbReference>
<dbReference type="PANTHER" id="PTHR42718:SF9">
    <property type="entry name" value="MAJOR FACILITATOR SUPERFAMILY MULTIDRUG TRANSPORTER MFSC"/>
    <property type="match status" value="1"/>
</dbReference>
<dbReference type="PROSITE" id="PS50850">
    <property type="entry name" value="MFS"/>
    <property type="match status" value="1"/>
</dbReference>
<name>A0A2T2NNM7_CORCC</name>
<feature type="transmembrane region" description="Helical" evidence="7">
    <location>
        <begin position="294"/>
        <end position="314"/>
    </location>
</feature>
<evidence type="ECO:0000256" key="1">
    <source>
        <dbReference type="ARBA" id="ARBA00004141"/>
    </source>
</evidence>
<organism evidence="9 10">
    <name type="scientific">Corynespora cassiicola Philippines</name>
    <dbReference type="NCBI Taxonomy" id="1448308"/>
    <lineage>
        <taxon>Eukaryota</taxon>
        <taxon>Fungi</taxon>
        <taxon>Dikarya</taxon>
        <taxon>Ascomycota</taxon>
        <taxon>Pezizomycotina</taxon>
        <taxon>Dothideomycetes</taxon>
        <taxon>Pleosporomycetidae</taxon>
        <taxon>Pleosporales</taxon>
        <taxon>Corynesporascaceae</taxon>
        <taxon>Corynespora</taxon>
    </lineage>
</organism>
<feature type="transmembrane region" description="Helical" evidence="7">
    <location>
        <begin position="190"/>
        <end position="207"/>
    </location>
</feature>
<dbReference type="EMBL" id="KZ678135">
    <property type="protein sequence ID" value="PSN67013.1"/>
    <property type="molecule type" value="Genomic_DNA"/>
</dbReference>
<feature type="transmembrane region" description="Helical" evidence="7">
    <location>
        <begin position="34"/>
        <end position="56"/>
    </location>
</feature>
<accession>A0A2T2NNM7</accession>
<dbReference type="Pfam" id="PF07690">
    <property type="entry name" value="MFS_1"/>
    <property type="match status" value="1"/>
</dbReference>
<feature type="transmembrane region" description="Helical" evidence="7">
    <location>
        <begin position="425"/>
        <end position="445"/>
    </location>
</feature>
<feature type="transmembrane region" description="Helical" evidence="7">
    <location>
        <begin position="346"/>
        <end position="365"/>
    </location>
</feature>
<dbReference type="InterPro" id="IPR020846">
    <property type="entry name" value="MFS_dom"/>
</dbReference>
<feature type="region of interest" description="Disordered" evidence="6">
    <location>
        <begin position="460"/>
        <end position="488"/>
    </location>
</feature>
<dbReference type="Gene3D" id="1.20.1250.20">
    <property type="entry name" value="MFS general substrate transporter like domains"/>
    <property type="match status" value="1"/>
</dbReference>
<evidence type="ECO:0000256" key="5">
    <source>
        <dbReference type="ARBA" id="ARBA00023136"/>
    </source>
</evidence>
<keyword evidence="10" id="KW-1185">Reference proteome</keyword>
<dbReference type="GO" id="GO:0016020">
    <property type="term" value="C:membrane"/>
    <property type="evidence" value="ECO:0007669"/>
    <property type="project" value="UniProtKB-SubCell"/>
</dbReference>
<protein>
    <submittedName>
        <fullName evidence="9">MFS transporter</fullName>
    </submittedName>
</protein>
<evidence type="ECO:0000259" key="8">
    <source>
        <dbReference type="PROSITE" id="PS50850"/>
    </source>
</evidence>
<feature type="transmembrane region" description="Helical" evidence="7">
    <location>
        <begin position="385"/>
        <end position="405"/>
    </location>
</feature>
<gene>
    <name evidence="9" type="ORF">BS50DRAFT_634451</name>
</gene>
<feature type="transmembrane region" description="Helical" evidence="7">
    <location>
        <begin position="258"/>
        <end position="282"/>
    </location>
</feature>
<feature type="transmembrane region" description="Helical" evidence="7">
    <location>
        <begin position="321"/>
        <end position="340"/>
    </location>
</feature>
<dbReference type="OrthoDB" id="2130629at2759"/>